<keyword evidence="4 9" id="KW-0378">Hydrolase</keyword>
<evidence type="ECO:0000256" key="2">
    <source>
        <dbReference type="ARBA" id="ARBA00022670"/>
    </source>
</evidence>
<keyword evidence="2" id="KW-0645">Protease</keyword>
<dbReference type="CDD" id="cd07328">
    <property type="entry name" value="M48_Ste24p_like"/>
    <property type="match status" value="1"/>
</dbReference>
<keyword evidence="7" id="KW-0472">Membrane</keyword>
<keyword evidence="3" id="KW-0479">Metal-binding</keyword>
<keyword evidence="7" id="KW-0812">Transmembrane</keyword>
<proteinExistence type="predicted"/>
<dbReference type="EMBL" id="JAHRGL010000040">
    <property type="protein sequence ID" value="MBV2133982.1"/>
    <property type="molecule type" value="Genomic_DNA"/>
</dbReference>
<evidence type="ECO:0000256" key="7">
    <source>
        <dbReference type="SAM" id="Phobius"/>
    </source>
</evidence>
<dbReference type="EC" id="3.4.24.-" evidence="9"/>
<feature type="transmembrane region" description="Helical" evidence="7">
    <location>
        <begin position="178"/>
        <end position="200"/>
    </location>
</feature>
<dbReference type="Pfam" id="PF01435">
    <property type="entry name" value="Peptidase_M48"/>
    <property type="match status" value="1"/>
</dbReference>
<dbReference type="Proteomes" id="UP000813068">
    <property type="component" value="Unassembled WGS sequence"/>
</dbReference>
<organism evidence="9 10">
    <name type="scientific">Geopseudomonas aromaticivorans</name>
    <dbReference type="NCBI Taxonomy" id="2849492"/>
    <lineage>
        <taxon>Bacteria</taxon>
        <taxon>Pseudomonadati</taxon>
        <taxon>Pseudomonadota</taxon>
        <taxon>Gammaproteobacteria</taxon>
        <taxon>Pseudomonadales</taxon>
        <taxon>Pseudomonadaceae</taxon>
        <taxon>Geopseudomonas</taxon>
    </lineage>
</organism>
<keyword evidence="5" id="KW-0862">Zinc</keyword>
<name>A0ABS6N0C7_9GAMM</name>
<dbReference type="InterPro" id="IPR001915">
    <property type="entry name" value="Peptidase_M48"/>
</dbReference>
<protein>
    <submittedName>
        <fullName evidence="9">M48 family metalloprotease</fullName>
        <ecNumber evidence="9">3.4.24.-</ecNumber>
    </submittedName>
</protein>
<feature type="domain" description="Peptidase M48" evidence="8">
    <location>
        <begin position="219"/>
        <end position="472"/>
    </location>
</feature>
<keyword evidence="10" id="KW-1185">Reference proteome</keyword>
<gene>
    <name evidence="9" type="ORF">KRX52_14470</name>
</gene>
<feature type="transmembrane region" description="Helical" evidence="7">
    <location>
        <begin position="133"/>
        <end position="166"/>
    </location>
</feature>
<keyword evidence="7" id="KW-1133">Transmembrane helix</keyword>
<sequence length="811" mass="90748">MLVRLVLTGRALPGHTPESIRQGLQERLKLSPAQSAALLPPATRVVKSQLARADGERWLALLRQVGLEARVEALEVSSAPETVTAPAPLPTPESAVPAPMLPPVAAVAPDPLLALQALARDGLKRAPPGVGYVLQLLLVTLCCVLVPVLYSALVVGLAVALGWYLMHIHEYLGRLHNIWLLLAIYAIPALSGGILLLFMARPLFFGGQREAPPRELDLAREPQLQQVIEQLCQAIGLRPPVAVHLCNEVNASVHFQGGWSGFFSGDKVLTIGMPLVAGTTVQQLVGVLAHEFGHFAQRLGMRCSFLINRVNAWLESRAYARDPWDDRLQGWLENEDTWELLRWAGWVAQYGIALARGLLRGCFALSFRLSRALSRQMEFDADRYETLIAGSAAFRQGALRLHALAQAQAEVDRQNAHTWRERRLLRDIPEATALQVARLDAQTLQRLEQSLEEGDTRYWDSHPADLERIRHSEGLKAPGHLHDPRPAAGLFVDFTGHCQRVTRDYYAALGLDYQAEQLQDSQAILQLNDQREQALDRLYEWTGRQWRALPWLPLHLPVAEAHRQLGWQAVVDELRRLSPEISRAWEEAEAQEEQRVALGYCARMQQQGVEPRLGEHEPFVAERHLPLYRQIEAGDTPAQRQLQAAASLYRRRLELSLIQATASVREAARLLLALGRLYGDYARLREARELAERFLTLHREYADQVTDRLSQDALLRFQDLALKLLDQADAIAQTLFDGATLGGYLRLRCTRLNAQPGEPLDFFRHSGTILDSLGYAYRRALAEVASHGIDAETRQGIRGIRLLVKAEEAGR</sequence>
<evidence type="ECO:0000313" key="9">
    <source>
        <dbReference type="EMBL" id="MBV2133982.1"/>
    </source>
</evidence>
<comment type="cofactor">
    <cofactor evidence="1">
        <name>Zn(2+)</name>
        <dbReference type="ChEBI" id="CHEBI:29105"/>
    </cofactor>
</comment>
<evidence type="ECO:0000259" key="8">
    <source>
        <dbReference type="Pfam" id="PF01435"/>
    </source>
</evidence>
<dbReference type="RefSeq" id="WP_217682418.1">
    <property type="nucleotide sequence ID" value="NZ_JAHRGL010000040.1"/>
</dbReference>
<evidence type="ECO:0000256" key="1">
    <source>
        <dbReference type="ARBA" id="ARBA00001947"/>
    </source>
</evidence>
<evidence type="ECO:0000256" key="6">
    <source>
        <dbReference type="ARBA" id="ARBA00023049"/>
    </source>
</evidence>
<accession>A0ABS6N0C7</accession>
<evidence type="ECO:0000256" key="4">
    <source>
        <dbReference type="ARBA" id="ARBA00022801"/>
    </source>
</evidence>
<keyword evidence="6 9" id="KW-0482">Metalloprotease</keyword>
<evidence type="ECO:0000256" key="3">
    <source>
        <dbReference type="ARBA" id="ARBA00022723"/>
    </source>
</evidence>
<comment type="caution">
    <text evidence="9">The sequence shown here is derived from an EMBL/GenBank/DDBJ whole genome shotgun (WGS) entry which is preliminary data.</text>
</comment>
<evidence type="ECO:0000313" key="10">
    <source>
        <dbReference type="Proteomes" id="UP000813068"/>
    </source>
</evidence>
<evidence type="ECO:0000256" key="5">
    <source>
        <dbReference type="ARBA" id="ARBA00022833"/>
    </source>
</evidence>
<reference evidence="9 10" key="1">
    <citation type="submission" date="2021-06" db="EMBL/GenBank/DDBJ databases">
        <title>Differences between aerobic and microaerobic xylene degrading microbial communities.</title>
        <authorList>
            <person name="Banerjee S."/>
            <person name="Tancsics A."/>
        </authorList>
    </citation>
    <scope>NUCLEOTIDE SEQUENCE [LARGE SCALE GENOMIC DNA]</scope>
    <source>
        <strain evidence="9 10">MAP12</strain>
    </source>
</reference>
<dbReference type="GO" id="GO:0008237">
    <property type="term" value="F:metallopeptidase activity"/>
    <property type="evidence" value="ECO:0007669"/>
    <property type="project" value="UniProtKB-KW"/>
</dbReference>